<feature type="region of interest" description="Disordered" evidence="1">
    <location>
        <begin position="119"/>
        <end position="146"/>
    </location>
</feature>
<dbReference type="Gramene" id="Pp3c21_3610V3.1">
    <property type="protein sequence ID" value="PAC:32915700.CDS.1"/>
    <property type="gene ID" value="Pp3c21_3610"/>
</dbReference>
<dbReference type="EMBL" id="ABEU02000021">
    <property type="protein sequence ID" value="PNR31559.1"/>
    <property type="molecule type" value="Genomic_DNA"/>
</dbReference>
<dbReference type="EnsemblPlants" id="Pp3c21_3610V3.1">
    <property type="protein sequence ID" value="PAC:32915700.CDS.1"/>
    <property type="gene ID" value="Pp3c21_3610"/>
</dbReference>
<reference evidence="3 5" key="1">
    <citation type="journal article" date="2008" name="Science">
        <title>The Physcomitrella genome reveals evolutionary insights into the conquest of land by plants.</title>
        <authorList>
            <person name="Rensing S."/>
            <person name="Lang D."/>
            <person name="Zimmer A."/>
            <person name="Terry A."/>
            <person name="Salamov A."/>
            <person name="Shapiro H."/>
            <person name="Nishiyama T."/>
            <person name="Perroud P.-F."/>
            <person name="Lindquist E."/>
            <person name="Kamisugi Y."/>
            <person name="Tanahashi T."/>
            <person name="Sakakibara K."/>
            <person name="Fujita T."/>
            <person name="Oishi K."/>
            <person name="Shin-I T."/>
            <person name="Kuroki Y."/>
            <person name="Toyoda A."/>
            <person name="Suzuki Y."/>
            <person name="Hashimoto A."/>
            <person name="Yamaguchi K."/>
            <person name="Sugano A."/>
            <person name="Kohara Y."/>
            <person name="Fujiyama A."/>
            <person name="Anterola A."/>
            <person name="Aoki S."/>
            <person name="Ashton N."/>
            <person name="Barbazuk W.B."/>
            <person name="Barker E."/>
            <person name="Bennetzen J."/>
            <person name="Bezanilla M."/>
            <person name="Blankenship R."/>
            <person name="Cho S.H."/>
            <person name="Dutcher S."/>
            <person name="Estelle M."/>
            <person name="Fawcett J.A."/>
            <person name="Gundlach H."/>
            <person name="Hanada K."/>
            <person name="Heyl A."/>
            <person name="Hicks K.A."/>
            <person name="Hugh J."/>
            <person name="Lohr M."/>
            <person name="Mayer K."/>
            <person name="Melkozernov A."/>
            <person name="Murata T."/>
            <person name="Nelson D."/>
            <person name="Pils B."/>
            <person name="Prigge M."/>
            <person name="Reiss B."/>
            <person name="Renner T."/>
            <person name="Rombauts S."/>
            <person name="Rushton P."/>
            <person name="Sanderfoot A."/>
            <person name="Schween G."/>
            <person name="Shiu S.-H."/>
            <person name="Stueber K."/>
            <person name="Theodoulou F.L."/>
            <person name="Tu H."/>
            <person name="Van de Peer Y."/>
            <person name="Verrier P.J."/>
            <person name="Waters E."/>
            <person name="Wood A."/>
            <person name="Yang L."/>
            <person name="Cove D."/>
            <person name="Cuming A."/>
            <person name="Hasebe M."/>
            <person name="Lucas S."/>
            <person name="Mishler D.B."/>
            <person name="Reski R."/>
            <person name="Grigoriev I."/>
            <person name="Quatrano R.S."/>
            <person name="Boore J.L."/>
        </authorList>
    </citation>
    <scope>NUCLEOTIDE SEQUENCE [LARGE SCALE GENOMIC DNA]</scope>
    <source>
        <strain evidence="4 5">cv. Gransden 2004</strain>
    </source>
</reference>
<dbReference type="Gramene" id="Pp3c21_3570V3.2">
    <property type="protein sequence ID" value="PAC:32915715.CDS.1"/>
    <property type="gene ID" value="Pp3c21_3570"/>
</dbReference>
<evidence type="ECO:0000313" key="3">
    <source>
        <dbReference type="EMBL" id="PNR31561.1"/>
    </source>
</evidence>
<feature type="compositionally biased region" description="Pro residues" evidence="1">
    <location>
        <begin position="130"/>
        <end position="139"/>
    </location>
</feature>
<evidence type="ECO:0000313" key="2">
    <source>
        <dbReference type="EMBL" id="PNR31559.1"/>
    </source>
</evidence>
<keyword evidence="5" id="KW-1185">Reference proteome</keyword>
<dbReference type="EnsemblPlants" id="Pp3c21_3570V3.1">
    <property type="protein sequence ID" value="PAC:32915714.CDS.1"/>
    <property type="gene ID" value="Pp3c21_3570"/>
</dbReference>
<proteinExistence type="predicted"/>
<dbReference type="Proteomes" id="UP000006727">
    <property type="component" value="Chromosome 21"/>
</dbReference>
<evidence type="ECO:0000256" key="1">
    <source>
        <dbReference type="SAM" id="MobiDB-lite"/>
    </source>
</evidence>
<gene>
    <name evidence="2" type="ORF">PHYPA_025680</name>
    <name evidence="3" type="ORF">PHYPA_025682</name>
</gene>
<reference evidence="4" key="3">
    <citation type="submission" date="2020-12" db="UniProtKB">
        <authorList>
            <consortium name="EnsemblPlants"/>
        </authorList>
    </citation>
    <scope>IDENTIFICATION</scope>
</reference>
<protein>
    <submittedName>
        <fullName evidence="3 4">Uncharacterized protein</fullName>
    </submittedName>
</protein>
<evidence type="ECO:0000313" key="4">
    <source>
        <dbReference type="EnsemblPlants" id="PAC:32915700.CDS.1"/>
    </source>
</evidence>
<sequence length="207" mass="22748">MPHSPTLLHATQTRLLSKAAEGKAGRGKPLHWWGDRGVAAPSTLKPTHPLTDAQTNIPTIFWLFVGQPMLGPLLPSAAEHRRRCGCDVYSKSKTRTRPRTVLACCTHLVTAPWVTSGTLLRGEPHNTDLPTPPPPPPSANRPWSSRSTHNMHISVEDMFSLDVPLHAAPHAKLLVNWHTFDIILTSRSAKTLSLLSNLDNPESFATH</sequence>
<dbReference type="PaxDb" id="3218-PP1S27_58V6.1"/>
<dbReference type="InParanoid" id="A0A2K1IQK5"/>
<dbReference type="AlphaFoldDB" id="A0A2K1IQK5"/>
<name>A0A2K1IQK5_PHYPA</name>
<dbReference type="EMBL" id="ABEU02000021">
    <property type="protein sequence ID" value="PNR31561.1"/>
    <property type="molecule type" value="Genomic_DNA"/>
</dbReference>
<evidence type="ECO:0000313" key="5">
    <source>
        <dbReference type="Proteomes" id="UP000006727"/>
    </source>
</evidence>
<organism evidence="3">
    <name type="scientific">Physcomitrium patens</name>
    <name type="common">Spreading-leaved earth moss</name>
    <name type="synonym">Physcomitrella patens</name>
    <dbReference type="NCBI Taxonomy" id="3218"/>
    <lineage>
        <taxon>Eukaryota</taxon>
        <taxon>Viridiplantae</taxon>
        <taxon>Streptophyta</taxon>
        <taxon>Embryophyta</taxon>
        <taxon>Bryophyta</taxon>
        <taxon>Bryophytina</taxon>
        <taxon>Bryopsida</taxon>
        <taxon>Funariidae</taxon>
        <taxon>Funariales</taxon>
        <taxon>Funariaceae</taxon>
        <taxon>Physcomitrium</taxon>
    </lineage>
</organism>
<accession>A0A2K1IQK5</accession>
<dbReference type="EnsemblPlants" id="Pp3c21_3570V3.2">
    <property type="protein sequence ID" value="PAC:32915715.CDS.1"/>
    <property type="gene ID" value="Pp3c21_3570"/>
</dbReference>
<reference evidence="3 5" key="2">
    <citation type="journal article" date="2018" name="Plant J.">
        <title>The Physcomitrella patens chromosome-scale assembly reveals moss genome structure and evolution.</title>
        <authorList>
            <person name="Lang D."/>
            <person name="Ullrich K.K."/>
            <person name="Murat F."/>
            <person name="Fuchs J."/>
            <person name="Jenkins J."/>
            <person name="Haas F.B."/>
            <person name="Piednoel M."/>
            <person name="Gundlach H."/>
            <person name="Van Bel M."/>
            <person name="Meyberg R."/>
            <person name="Vives C."/>
            <person name="Morata J."/>
            <person name="Symeonidi A."/>
            <person name="Hiss M."/>
            <person name="Muchero W."/>
            <person name="Kamisugi Y."/>
            <person name="Saleh O."/>
            <person name="Blanc G."/>
            <person name="Decker E.L."/>
            <person name="van Gessel N."/>
            <person name="Grimwood J."/>
            <person name="Hayes R.D."/>
            <person name="Graham S.W."/>
            <person name="Gunter L.E."/>
            <person name="McDaniel S.F."/>
            <person name="Hoernstein S.N.W."/>
            <person name="Larsson A."/>
            <person name="Li F.W."/>
            <person name="Perroud P.F."/>
            <person name="Phillips J."/>
            <person name="Ranjan P."/>
            <person name="Rokshar D.S."/>
            <person name="Rothfels C.J."/>
            <person name="Schneider L."/>
            <person name="Shu S."/>
            <person name="Stevenson D.W."/>
            <person name="Thummler F."/>
            <person name="Tillich M."/>
            <person name="Villarreal Aguilar J.C."/>
            <person name="Widiez T."/>
            <person name="Wong G.K."/>
            <person name="Wymore A."/>
            <person name="Zhang Y."/>
            <person name="Zimmer A.D."/>
            <person name="Quatrano R.S."/>
            <person name="Mayer K.F.X."/>
            <person name="Goodstein D."/>
            <person name="Casacuberta J.M."/>
            <person name="Vandepoele K."/>
            <person name="Reski R."/>
            <person name="Cuming A.C."/>
            <person name="Tuskan G.A."/>
            <person name="Maumus F."/>
            <person name="Salse J."/>
            <person name="Schmutz J."/>
            <person name="Rensing S.A."/>
        </authorList>
    </citation>
    <scope>NUCLEOTIDE SEQUENCE [LARGE SCALE GENOMIC DNA]</scope>
    <source>
        <strain evidence="4 5">cv. Gransden 2004</strain>
    </source>
</reference>
<dbReference type="Gramene" id="Pp3c21_3570V3.1">
    <property type="protein sequence ID" value="PAC:32915714.CDS.1"/>
    <property type="gene ID" value="Pp3c21_3570"/>
</dbReference>